<feature type="compositionally biased region" description="Polar residues" evidence="1">
    <location>
        <begin position="203"/>
        <end position="225"/>
    </location>
</feature>
<dbReference type="GeneID" id="25910244"/>
<dbReference type="EMBL" id="KQ242625">
    <property type="protein sequence ID" value="KNC77811.1"/>
    <property type="molecule type" value="Genomic_DNA"/>
</dbReference>
<keyword evidence="3" id="KW-1185">Reference proteome</keyword>
<organism evidence="2 3">
    <name type="scientific">Sphaeroforma arctica JP610</name>
    <dbReference type="NCBI Taxonomy" id="667725"/>
    <lineage>
        <taxon>Eukaryota</taxon>
        <taxon>Ichthyosporea</taxon>
        <taxon>Ichthyophonida</taxon>
        <taxon>Sphaeroforma</taxon>
    </lineage>
</organism>
<feature type="compositionally biased region" description="Low complexity" evidence="1">
    <location>
        <begin position="193"/>
        <end position="202"/>
    </location>
</feature>
<reference evidence="2 3" key="1">
    <citation type="submission" date="2011-02" db="EMBL/GenBank/DDBJ databases">
        <title>The Genome Sequence of Sphaeroforma arctica JP610.</title>
        <authorList>
            <consortium name="The Broad Institute Genome Sequencing Platform"/>
            <person name="Russ C."/>
            <person name="Cuomo C."/>
            <person name="Young S.K."/>
            <person name="Zeng Q."/>
            <person name="Gargeya S."/>
            <person name="Alvarado L."/>
            <person name="Berlin A."/>
            <person name="Chapman S.B."/>
            <person name="Chen Z."/>
            <person name="Freedman E."/>
            <person name="Gellesch M."/>
            <person name="Goldberg J."/>
            <person name="Griggs A."/>
            <person name="Gujja S."/>
            <person name="Heilman E."/>
            <person name="Heiman D."/>
            <person name="Howarth C."/>
            <person name="Mehta T."/>
            <person name="Neiman D."/>
            <person name="Pearson M."/>
            <person name="Roberts A."/>
            <person name="Saif S."/>
            <person name="Shea T."/>
            <person name="Shenoy N."/>
            <person name="Sisk P."/>
            <person name="Stolte C."/>
            <person name="Sykes S."/>
            <person name="White J."/>
            <person name="Yandava C."/>
            <person name="Burger G."/>
            <person name="Gray M.W."/>
            <person name="Holland P.W.H."/>
            <person name="King N."/>
            <person name="Lang F.B.F."/>
            <person name="Roger A.J."/>
            <person name="Ruiz-Trillo I."/>
            <person name="Haas B."/>
            <person name="Nusbaum C."/>
            <person name="Birren B."/>
        </authorList>
    </citation>
    <scope>NUCLEOTIDE SEQUENCE [LARGE SCALE GENOMIC DNA]</scope>
    <source>
        <strain evidence="2 3">JP610</strain>
    </source>
</reference>
<dbReference type="RefSeq" id="XP_014151713.1">
    <property type="nucleotide sequence ID" value="XM_014296238.1"/>
</dbReference>
<gene>
    <name evidence="2" type="ORF">SARC_09740</name>
</gene>
<proteinExistence type="predicted"/>
<evidence type="ECO:0000313" key="3">
    <source>
        <dbReference type="Proteomes" id="UP000054560"/>
    </source>
</evidence>
<dbReference type="AlphaFoldDB" id="A0A0L0FMS6"/>
<evidence type="ECO:0000256" key="1">
    <source>
        <dbReference type="SAM" id="MobiDB-lite"/>
    </source>
</evidence>
<protein>
    <submittedName>
        <fullName evidence="2">Uncharacterized protein</fullName>
    </submittedName>
</protein>
<name>A0A0L0FMS6_9EUKA</name>
<dbReference type="Proteomes" id="UP000054560">
    <property type="component" value="Unassembled WGS sequence"/>
</dbReference>
<sequence>MIYVDVGFKPAIPLKTFIKRLSCQVQLISSVYFQDFGVDGQATLNHQVTATLLLNAPEQLAKIDLTPVYGPQEEKLPDEYDFRHLDRLAKIFNKSPSKLPALKDLLNEARYNPHRSRYFNDILVQLRLKDEAQPVKQIYCTRDSVLQAVKTAKMEQNYKNGKADEGDKYSQRLPIETLKTLGTLSSNQLRTLQQRRTTRNSSCGAASLSQTTRLSNSLRPYTSRA</sequence>
<evidence type="ECO:0000313" key="2">
    <source>
        <dbReference type="EMBL" id="KNC77811.1"/>
    </source>
</evidence>
<feature type="region of interest" description="Disordered" evidence="1">
    <location>
        <begin position="193"/>
        <end position="225"/>
    </location>
</feature>
<accession>A0A0L0FMS6</accession>